<dbReference type="InterPro" id="IPR017946">
    <property type="entry name" value="PLC-like_Pdiesterase_TIM-brl"/>
</dbReference>
<gene>
    <name evidence="2" type="ORF">ACFQ1C_05850</name>
</gene>
<protein>
    <submittedName>
        <fullName evidence="2">Glycerophosphodiester phosphodiesterase family protein</fullName>
    </submittedName>
</protein>
<evidence type="ECO:0000259" key="1">
    <source>
        <dbReference type="PROSITE" id="PS51704"/>
    </source>
</evidence>
<dbReference type="Gene3D" id="3.20.20.190">
    <property type="entry name" value="Phosphatidylinositol (PI) phosphodiesterase"/>
    <property type="match status" value="1"/>
</dbReference>
<name>A0ABW3KF80_9GAMM</name>
<dbReference type="EMBL" id="JBHTJS010000019">
    <property type="protein sequence ID" value="MFD1007674.1"/>
    <property type="molecule type" value="Genomic_DNA"/>
</dbReference>
<dbReference type="SUPFAM" id="SSF51695">
    <property type="entry name" value="PLC-like phosphodiesterases"/>
    <property type="match status" value="1"/>
</dbReference>
<organism evidence="2 3">
    <name type="scientific">Oceanisphaera ostreae</name>
    <dbReference type="NCBI Taxonomy" id="914151"/>
    <lineage>
        <taxon>Bacteria</taxon>
        <taxon>Pseudomonadati</taxon>
        <taxon>Pseudomonadota</taxon>
        <taxon>Gammaproteobacteria</taxon>
        <taxon>Aeromonadales</taxon>
        <taxon>Aeromonadaceae</taxon>
        <taxon>Oceanisphaera</taxon>
    </lineage>
</organism>
<evidence type="ECO:0000313" key="3">
    <source>
        <dbReference type="Proteomes" id="UP001597048"/>
    </source>
</evidence>
<dbReference type="InterPro" id="IPR030395">
    <property type="entry name" value="GP_PDE_dom"/>
</dbReference>
<sequence length="245" mass="27413">MLLCGHRGLASLAPENTLSGLDAAHKQGLTWVEIDVQLTQDNQVVLFHDERLHRCTNGRGLLREHSWQQLSRLDAGRWFSAEFASERLVLLHDYLTHAARLNIKVNIELKLYPKDNAANLSQQVSRVISCGAFAHANLLFSSFEPNSLVQMQRLQPTIARALLVERIPTDWHAALQRLDCAALNCNHRHLTQAQAQAVNAAGYQLNCYTVNSQRQADTLASWGVNMIFTDKPLRQAPGAQHQAPS</sequence>
<reference evidence="3" key="1">
    <citation type="journal article" date="2019" name="Int. J. Syst. Evol. Microbiol.">
        <title>The Global Catalogue of Microorganisms (GCM) 10K type strain sequencing project: providing services to taxonomists for standard genome sequencing and annotation.</title>
        <authorList>
            <consortium name="The Broad Institute Genomics Platform"/>
            <consortium name="The Broad Institute Genome Sequencing Center for Infectious Disease"/>
            <person name="Wu L."/>
            <person name="Ma J."/>
        </authorList>
    </citation>
    <scope>NUCLEOTIDE SEQUENCE [LARGE SCALE GENOMIC DNA]</scope>
    <source>
        <strain evidence="3">CCUG 60525</strain>
    </source>
</reference>
<accession>A0ABW3KF80</accession>
<comment type="caution">
    <text evidence="2">The sequence shown here is derived from an EMBL/GenBank/DDBJ whole genome shotgun (WGS) entry which is preliminary data.</text>
</comment>
<dbReference type="PROSITE" id="PS51704">
    <property type="entry name" value="GP_PDE"/>
    <property type="match status" value="1"/>
</dbReference>
<dbReference type="PANTHER" id="PTHR46211:SF1">
    <property type="entry name" value="GLYCEROPHOSPHODIESTER PHOSPHODIESTERASE, CYTOPLASMIC"/>
    <property type="match status" value="1"/>
</dbReference>
<evidence type="ECO:0000313" key="2">
    <source>
        <dbReference type="EMBL" id="MFD1007674.1"/>
    </source>
</evidence>
<proteinExistence type="predicted"/>
<dbReference type="Proteomes" id="UP001597048">
    <property type="component" value="Unassembled WGS sequence"/>
</dbReference>
<dbReference type="PANTHER" id="PTHR46211">
    <property type="entry name" value="GLYCEROPHOSPHORYL DIESTER PHOSPHODIESTERASE"/>
    <property type="match status" value="1"/>
</dbReference>
<dbReference type="Pfam" id="PF03009">
    <property type="entry name" value="GDPD"/>
    <property type="match status" value="1"/>
</dbReference>
<keyword evidence="3" id="KW-1185">Reference proteome</keyword>
<feature type="domain" description="GP-PDE" evidence="1">
    <location>
        <begin position="1"/>
        <end position="239"/>
    </location>
</feature>
<dbReference type="RefSeq" id="WP_379557666.1">
    <property type="nucleotide sequence ID" value="NZ_JBHTJS010000019.1"/>
</dbReference>